<name>A0A433TRQ4_ELYCH</name>
<sequence length="159" mass="18021">MSLFVSVSRHPFTHYLPPPTPQFSLCLFLSKACLSLCKCFYLHLPYPLFTHVRSIFLLDISHSAPSSTLQSFPFCFSVPLSLYLFISLSLSLSFSLSLSLSLYASVTRITSLPSKNDINITSLNKKTISMYCINKSMQQFINNIMALFQQAQRLCNNIM</sequence>
<feature type="transmembrane region" description="Helical" evidence="1">
    <location>
        <begin position="82"/>
        <end position="106"/>
    </location>
</feature>
<accession>A0A433TRQ4</accession>
<dbReference type="EMBL" id="RQTK01000210">
    <property type="protein sequence ID" value="RUS84303.1"/>
    <property type="molecule type" value="Genomic_DNA"/>
</dbReference>
<evidence type="ECO:0000256" key="1">
    <source>
        <dbReference type="SAM" id="Phobius"/>
    </source>
</evidence>
<evidence type="ECO:0000313" key="2">
    <source>
        <dbReference type="EMBL" id="RUS84303.1"/>
    </source>
</evidence>
<keyword evidence="1" id="KW-1133">Transmembrane helix</keyword>
<reference evidence="2 3" key="1">
    <citation type="submission" date="2019-01" db="EMBL/GenBank/DDBJ databases">
        <title>A draft genome assembly of the solar-powered sea slug Elysia chlorotica.</title>
        <authorList>
            <person name="Cai H."/>
            <person name="Li Q."/>
            <person name="Fang X."/>
            <person name="Li J."/>
            <person name="Curtis N.E."/>
            <person name="Altenburger A."/>
            <person name="Shibata T."/>
            <person name="Feng M."/>
            <person name="Maeda T."/>
            <person name="Schwartz J.A."/>
            <person name="Shigenobu S."/>
            <person name="Lundholm N."/>
            <person name="Nishiyama T."/>
            <person name="Yang H."/>
            <person name="Hasebe M."/>
            <person name="Li S."/>
            <person name="Pierce S.K."/>
            <person name="Wang J."/>
        </authorList>
    </citation>
    <scope>NUCLEOTIDE SEQUENCE [LARGE SCALE GENOMIC DNA]</scope>
    <source>
        <strain evidence="2">EC2010</strain>
        <tissue evidence="2">Whole organism of an adult</tissue>
    </source>
</reference>
<comment type="caution">
    <text evidence="2">The sequence shown here is derived from an EMBL/GenBank/DDBJ whole genome shotgun (WGS) entry which is preliminary data.</text>
</comment>
<keyword evidence="3" id="KW-1185">Reference proteome</keyword>
<organism evidence="2 3">
    <name type="scientific">Elysia chlorotica</name>
    <name type="common">Eastern emerald elysia</name>
    <name type="synonym">Sea slug</name>
    <dbReference type="NCBI Taxonomy" id="188477"/>
    <lineage>
        <taxon>Eukaryota</taxon>
        <taxon>Metazoa</taxon>
        <taxon>Spiralia</taxon>
        <taxon>Lophotrochozoa</taxon>
        <taxon>Mollusca</taxon>
        <taxon>Gastropoda</taxon>
        <taxon>Heterobranchia</taxon>
        <taxon>Euthyneura</taxon>
        <taxon>Panpulmonata</taxon>
        <taxon>Sacoglossa</taxon>
        <taxon>Placobranchoidea</taxon>
        <taxon>Plakobranchidae</taxon>
        <taxon>Elysia</taxon>
    </lineage>
</organism>
<dbReference type="Proteomes" id="UP000271974">
    <property type="component" value="Unassembled WGS sequence"/>
</dbReference>
<keyword evidence="1" id="KW-0472">Membrane</keyword>
<keyword evidence="1" id="KW-0812">Transmembrane</keyword>
<protein>
    <submittedName>
        <fullName evidence="2">Uncharacterized protein</fullName>
    </submittedName>
</protein>
<dbReference type="AlphaFoldDB" id="A0A433TRQ4"/>
<evidence type="ECO:0000313" key="3">
    <source>
        <dbReference type="Proteomes" id="UP000271974"/>
    </source>
</evidence>
<proteinExistence type="predicted"/>
<gene>
    <name evidence="2" type="ORF">EGW08_007947</name>
</gene>